<dbReference type="GO" id="GO:0010181">
    <property type="term" value="F:FMN binding"/>
    <property type="evidence" value="ECO:0007669"/>
    <property type="project" value="InterPro"/>
</dbReference>
<comment type="caution">
    <text evidence="3">The sequence shown here is derived from an EMBL/GenBank/DDBJ whole genome shotgun (WGS) entry which is preliminary data.</text>
</comment>
<dbReference type="GO" id="GO:0016646">
    <property type="term" value="F:oxidoreductase activity, acting on the CH-NH group of donors, NAD or NADP as acceptor"/>
    <property type="evidence" value="ECO:0007669"/>
    <property type="project" value="UniProtKB-ARBA"/>
</dbReference>
<dbReference type="InterPro" id="IPR002563">
    <property type="entry name" value="Flavin_Rdtase-like_dom"/>
</dbReference>
<comment type="similarity">
    <text evidence="1">Belongs to the flavoredoxin family.</text>
</comment>
<evidence type="ECO:0000313" key="3">
    <source>
        <dbReference type="EMBL" id="MBZ0155548.1"/>
    </source>
</evidence>
<accession>A0A953J3E7</accession>
<dbReference type="PANTHER" id="PTHR43567:SF5">
    <property type="entry name" value="HYPOTHETICAL CYTOSOLIC PROTEIN"/>
    <property type="match status" value="1"/>
</dbReference>
<dbReference type="InterPro" id="IPR012349">
    <property type="entry name" value="Split_barrel_FMN-bd"/>
</dbReference>
<dbReference type="PANTHER" id="PTHR43567">
    <property type="entry name" value="FLAVOREDOXIN-RELATED-RELATED"/>
    <property type="match status" value="1"/>
</dbReference>
<dbReference type="EMBL" id="JAIOIV010000034">
    <property type="protein sequence ID" value="MBZ0155548.1"/>
    <property type="molecule type" value="Genomic_DNA"/>
</dbReference>
<dbReference type="SUPFAM" id="SSF50475">
    <property type="entry name" value="FMN-binding split barrel"/>
    <property type="match status" value="1"/>
</dbReference>
<name>A0A953J3E7_9BACT</name>
<evidence type="ECO:0000259" key="2">
    <source>
        <dbReference type="Pfam" id="PF01613"/>
    </source>
</evidence>
<reference evidence="3" key="2">
    <citation type="submission" date="2021-08" db="EMBL/GenBank/DDBJ databases">
        <authorList>
            <person name="Dalcin Martins P."/>
        </authorList>
    </citation>
    <scope>NUCLEOTIDE SEQUENCE</scope>
    <source>
        <strain evidence="3">MAG_39</strain>
    </source>
</reference>
<dbReference type="Gene3D" id="2.30.110.10">
    <property type="entry name" value="Electron Transport, Fmn-binding Protein, Chain A"/>
    <property type="match status" value="1"/>
</dbReference>
<dbReference type="Pfam" id="PF01613">
    <property type="entry name" value="Flavin_Reduct"/>
    <property type="match status" value="1"/>
</dbReference>
<gene>
    <name evidence="3" type="ORF">K8I29_04945</name>
</gene>
<feature type="domain" description="Flavin reductase like" evidence="2">
    <location>
        <begin position="21"/>
        <end position="166"/>
    </location>
</feature>
<sequence>MESALREQDPESLPENPFRLIGSDWMLVTAGTAKSYNTMTASWGGLGVLWDKRVCFCFVRPTRYTYEFMERASHFTLSFFDEKHREALEFCGTRSGRDTDKAAATGLTPVTGIPGTVHFAEARLVFECRKIYFNDIDPEHFIDPGIQDNYLARDYHRLYVGEVIRFLAR</sequence>
<protein>
    <submittedName>
        <fullName evidence="3">Flavin reductase family protein</fullName>
    </submittedName>
</protein>
<evidence type="ECO:0000256" key="1">
    <source>
        <dbReference type="ARBA" id="ARBA00038054"/>
    </source>
</evidence>
<organism evidence="3 4">
    <name type="scientific">Candidatus Nitrobium versatile</name>
    <dbReference type="NCBI Taxonomy" id="2884831"/>
    <lineage>
        <taxon>Bacteria</taxon>
        <taxon>Pseudomonadati</taxon>
        <taxon>Nitrospirota</taxon>
        <taxon>Nitrospiria</taxon>
        <taxon>Nitrospirales</taxon>
        <taxon>Nitrospiraceae</taxon>
        <taxon>Candidatus Nitrobium</taxon>
    </lineage>
</organism>
<dbReference type="AlphaFoldDB" id="A0A953J3E7"/>
<dbReference type="Proteomes" id="UP000705867">
    <property type="component" value="Unassembled WGS sequence"/>
</dbReference>
<dbReference type="InterPro" id="IPR052174">
    <property type="entry name" value="Flavoredoxin"/>
</dbReference>
<proteinExistence type="inferred from homology"/>
<evidence type="ECO:0000313" key="4">
    <source>
        <dbReference type="Proteomes" id="UP000705867"/>
    </source>
</evidence>
<reference evidence="3" key="1">
    <citation type="journal article" date="2021" name="bioRxiv">
        <title>Unraveling nitrogen, sulfur and carbon metabolic pathways and microbial community transcriptional responses to substrate deprivation and toxicity stresses in a bioreactor mimicking anoxic brackish coastal sediment conditions.</title>
        <authorList>
            <person name="Martins P.D."/>
            <person name="Echeveste M.J."/>
            <person name="Arshad A."/>
            <person name="Kurth J."/>
            <person name="Ouboter H."/>
            <person name="Jetten M.S.M."/>
            <person name="Welte C.U."/>
        </authorList>
    </citation>
    <scope>NUCLEOTIDE SEQUENCE</scope>
    <source>
        <strain evidence="3">MAG_39</strain>
    </source>
</reference>